<dbReference type="InterPro" id="IPR002347">
    <property type="entry name" value="SDR_fam"/>
</dbReference>
<name>A0A0U2X148_9CREN</name>
<dbReference type="Proteomes" id="UP000065473">
    <property type="component" value="Chromosome"/>
</dbReference>
<dbReference type="InterPro" id="IPR036291">
    <property type="entry name" value="NAD(P)-bd_dom_sf"/>
</dbReference>
<evidence type="ECO:0000313" key="6">
    <source>
        <dbReference type="Proteomes" id="UP000065473"/>
    </source>
</evidence>
<dbReference type="CDD" id="cd05233">
    <property type="entry name" value="SDR_c"/>
    <property type="match status" value="1"/>
</dbReference>
<keyword evidence="2" id="KW-0560">Oxidoreductase</keyword>
<dbReference type="OrthoDB" id="24596at2157"/>
<dbReference type="EMBL" id="CP013694">
    <property type="protein sequence ID" value="ALU29418.1"/>
    <property type="molecule type" value="Genomic_DNA"/>
</dbReference>
<comment type="similarity">
    <text evidence="1">Belongs to the short-chain dehydrogenases/reductases (SDR) family.</text>
</comment>
<evidence type="ECO:0000256" key="1">
    <source>
        <dbReference type="ARBA" id="ARBA00006484"/>
    </source>
</evidence>
<dbReference type="AlphaFoldDB" id="A0A0U2X148"/>
<dbReference type="SUPFAM" id="SSF51735">
    <property type="entry name" value="NAD(P)-binding Rossmann-fold domains"/>
    <property type="match status" value="1"/>
</dbReference>
<dbReference type="NCBIfam" id="NF004453">
    <property type="entry name" value="PRK05786.1"/>
    <property type="match status" value="1"/>
</dbReference>
<protein>
    <submittedName>
        <fullName evidence="4">3-ketoacyl-ACP reductase</fullName>
    </submittedName>
</protein>
<evidence type="ECO:0000313" key="4">
    <source>
        <dbReference type="EMBL" id="ALU32146.1"/>
    </source>
</evidence>
<dbReference type="InterPro" id="IPR051122">
    <property type="entry name" value="SDR_DHRS6-like"/>
</dbReference>
<dbReference type="PANTHER" id="PTHR43477">
    <property type="entry name" value="DIHYDROANTICAPSIN 7-DEHYDROGENASE"/>
    <property type="match status" value="1"/>
</dbReference>
<accession>A0A0U2X148</accession>
<evidence type="ECO:0000313" key="5">
    <source>
        <dbReference type="Proteomes" id="UP000060043"/>
    </source>
</evidence>
<proteinExistence type="inferred from homology"/>
<dbReference type="Proteomes" id="UP000060043">
    <property type="component" value="Chromosome"/>
</dbReference>
<dbReference type="Pfam" id="PF13561">
    <property type="entry name" value="adh_short_C2"/>
    <property type="match status" value="1"/>
</dbReference>
<dbReference type="Gene3D" id="3.40.50.720">
    <property type="entry name" value="NAD(P)-binding Rossmann-like Domain"/>
    <property type="match status" value="1"/>
</dbReference>
<sequence>MRLKGRRVLIAGTSTGLGYAVAYFSINEGAEVVLNARSEKKLVEIVKSLGDKASYVVGDVSTPQGARDVVSRAGNITDLVITVGGYLEDTVESPSGLDEMLKNHIKTPLYLVNASLEKLHEGSTIVMVSSTRALYTALPNQLSYAIAKSGLTKAVEILASELLNKGIRVVGVAPSFIMGDFVPGRDWRKMRKLGDAGAPPEDFAQVITWLLSNEAQWVNGVVIPVDGGARLKWV</sequence>
<evidence type="ECO:0000256" key="2">
    <source>
        <dbReference type="ARBA" id="ARBA00023002"/>
    </source>
</evidence>
<reference evidence="5 6" key="1">
    <citation type="submission" date="2015-12" db="EMBL/GenBank/DDBJ databases">
        <title>A stable core within a dynamic pangenome in Sulfolobus acidocaldarius.</title>
        <authorList>
            <person name="Anderson R."/>
            <person name="Kouris A."/>
            <person name="Seward C."/>
            <person name="Campbell K."/>
            <person name="Whitaker R."/>
        </authorList>
    </citation>
    <scope>NUCLEOTIDE SEQUENCE [LARGE SCALE GENOMIC DNA]</scope>
    <source>
        <strain evidence="3 6">GG12-C01-09</strain>
        <strain evidence="4 5">NG05B_CO5_07</strain>
    </source>
</reference>
<dbReference type="GeneID" id="14550727"/>
<dbReference type="OMA" id="WPRHVAY"/>
<dbReference type="GO" id="GO:0016491">
    <property type="term" value="F:oxidoreductase activity"/>
    <property type="evidence" value="ECO:0007669"/>
    <property type="project" value="UniProtKB-KW"/>
</dbReference>
<dbReference type="RefSeq" id="WP_011277119.1">
    <property type="nucleotide sequence ID" value="NZ_BHWZ01000001.1"/>
</dbReference>
<gene>
    <name evidence="4" type="primary">fabG</name>
    <name evidence="3" type="ORF">ATY89_05290</name>
    <name evidence="4" type="ORF">ATZ20_08310</name>
</gene>
<dbReference type="STRING" id="1435377.SUSAZ_01005"/>
<dbReference type="PaxDb" id="1435377-SUSAZ_01005"/>
<dbReference type="PRINTS" id="PR00081">
    <property type="entry name" value="GDHRDH"/>
</dbReference>
<evidence type="ECO:0000313" key="3">
    <source>
        <dbReference type="EMBL" id="ALU29418.1"/>
    </source>
</evidence>
<dbReference type="EMBL" id="CP013695">
    <property type="protein sequence ID" value="ALU32146.1"/>
    <property type="molecule type" value="Genomic_DNA"/>
</dbReference>
<dbReference type="PANTHER" id="PTHR43477:SF1">
    <property type="entry name" value="DIHYDROANTICAPSIN 7-DEHYDROGENASE"/>
    <property type="match status" value="1"/>
</dbReference>
<organism evidence="4 5">
    <name type="scientific">Sulfolobus acidocaldarius</name>
    <dbReference type="NCBI Taxonomy" id="2285"/>
    <lineage>
        <taxon>Archaea</taxon>
        <taxon>Thermoproteota</taxon>
        <taxon>Thermoprotei</taxon>
        <taxon>Sulfolobales</taxon>
        <taxon>Sulfolobaceae</taxon>
        <taxon>Sulfolobus</taxon>
    </lineage>
</organism>